<dbReference type="EMBL" id="JACOPQ010000019">
    <property type="protein sequence ID" value="MBC5738682.1"/>
    <property type="molecule type" value="Genomic_DNA"/>
</dbReference>
<evidence type="ECO:0000313" key="8">
    <source>
        <dbReference type="Proteomes" id="UP000607645"/>
    </source>
</evidence>
<dbReference type="RefSeq" id="WP_173023794.1">
    <property type="nucleotide sequence ID" value="NZ_JACOPQ010000019.1"/>
</dbReference>
<evidence type="ECO:0000313" key="7">
    <source>
        <dbReference type="EMBL" id="MBC5738682.1"/>
    </source>
</evidence>
<keyword evidence="4" id="KW-0963">Cytoplasm</keyword>
<dbReference type="PANTHER" id="PTHR33705:SF2">
    <property type="entry name" value="PHOSPHOCARRIER PROTEIN NPR"/>
    <property type="match status" value="1"/>
</dbReference>
<comment type="function">
    <text evidence="1">General (non sugar-specific) component of the phosphoenolpyruvate-dependent sugar phosphotransferase system (sugar PTS). This major carbohydrate active-transport system catalyzes the phosphorylation of incoming sugar substrates concomitantly with their translocation across the cell membrane. The phosphoryl group from phosphoenolpyruvate (PEP) is transferred to the phosphoryl carrier protein HPr by enzyme I. Phospho-HPr then transfers it to the PTS EIIA domain.</text>
</comment>
<dbReference type="InterPro" id="IPR002114">
    <property type="entry name" value="PTS_HPr_Ser_P_site"/>
</dbReference>
<dbReference type="InterPro" id="IPR001020">
    <property type="entry name" value="PTS_HPr_His_P_site"/>
</dbReference>
<dbReference type="InterPro" id="IPR000032">
    <property type="entry name" value="HPr-like"/>
</dbReference>
<dbReference type="Gene3D" id="3.30.1340.10">
    <property type="entry name" value="HPr-like"/>
    <property type="match status" value="1"/>
</dbReference>
<dbReference type="PROSITE" id="PS00369">
    <property type="entry name" value="PTS_HPR_HIS"/>
    <property type="match status" value="1"/>
</dbReference>
<dbReference type="AlphaFoldDB" id="A0A8J6JA07"/>
<gene>
    <name evidence="7" type="ORF">H8S62_16850</name>
</gene>
<dbReference type="GO" id="GO:0009401">
    <property type="term" value="P:phosphoenolpyruvate-dependent sugar phosphotransferase system"/>
    <property type="evidence" value="ECO:0007669"/>
    <property type="project" value="UniProtKB-KW"/>
</dbReference>
<evidence type="ECO:0000256" key="5">
    <source>
        <dbReference type="ARBA" id="ARBA00022683"/>
    </source>
</evidence>
<proteinExistence type="predicted"/>
<keyword evidence="8" id="KW-1185">Reference proteome</keyword>
<feature type="domain" description="HPr" evidence="6">
    <location>
        <begin position="1"/>
        <end position="92"/>
    </location>
</feature>
<evidence type="ECO:0000256" key="1">
    <source>
        <dbReference type="ARBA" id="ARBA00003681"/>
    </source>
</evidence>
<dbReference type="Proteomes" id="UP000607645">
    <property type="component" value="Unassembled WGS sequence"/>
</dbReference>
<protein>
    <recommendedName>
        <fullName evidence="3">Phosphocarrier protein HPr</fullName>
    </recommendedName>
</protein>
<sequence length="92" mass="9844">MCSREIEIKNAAGLHARPASAFVHLAGGFQSEIELRRVGEESRYNAKSIIMLLALGLGRGERAVLTAHGPDEREAVEALAALVDGFSDNAKL</sequence>
<name>A0A8J6JA07_9FIRM</name>
<accession>A0A8J6JA07</accession>
<dbReference type="PRINTS" id="PR00107">
    <property type="entry name" value="PHOSPHOCPHPR"/>
</dbReference>
<comment type="subcellular location">
    <subcellularLocation>
        <location evidence="2">Cytoplasm</location>
    </subcellularLocation>
</comment>
<dbReference type="PROSITE" id="PS00589">
    <property type="entry name" value="PTS_HPR_SER"/>
    <property type="match status" value="1"/>
</dbReference>
<evidence type="ECO:0000256" key="3">
    <source>
        <dbReference type="ARBA" id="ARBA00020422"/>
    </source>
</evidence>
<dbReference type="GO" id="GO:0005737">
    <property type="term" value="C:cytoplasm"/>
    <property type="evidence" value="ECO:0007669"/>
    <property type="project" value="UniProtKB-SubCell"/>
</dbReference>
<dbReference type="SUPFAM" id="SSF55594">
    <property type="entry name" value="HPr-like"/>
    <property type="match status" value="1"/>
</dbReference>
<evidence type="ECO:0000256" key="4">
    <source>
        <dbReference type="ARBA" id="ARBA00022490"/>
    </source>
</evidence>
<dbReference type="PANTHER" id="PTHR33705">
    <property type="entry name" value="PHOSPHOCARRIER PROTEIN HPR"/>
    <property type="match status" value="1"/>
</dbReference>
<dbReference type="Pfam" id="PF00381">
    <property type="entry name" value="PTS-HPr"/>
    <property type="match status" value="1"/>
</dbReference>
<dbReference type="CDD" id="cd00367">
    <property type="entry name" value="PTS-HPr_like"/>
    <property type="match status" value="1"/>
</dbReference>
<dbReference type="InterPro" id="IPR050399">
    <property type="entry name" value="HPr"/>
</dbReference>
<dbReference type="PROSITE" id="PS51350">
    <property type="entry name" value="PTS_HPR_DOM"/>
    <property type="match status" value="1"/>
</dbReference>
<evidence type="ECO:0000256" key="2">
    <source>
        <dbReference type="ARBA" id="ARBA00004496"/>
    </source>
</evidence>
<dbReference type="NCBIfam" id="TIGR01003">
    <property type="entry name" value="PTS_HPr_family"/>
    <property type="match status" value="1"/>
</dbReference>
<dbReference type="InterPro" id="IPR035895">
    <property type="entry name" value="HPr-like_sf"/>
</dbReference>
<organism evidence="7 8">
    <name type="scientific">Lawsonibacter faecis</name>
    <dbReference type="NCBI Taxonomy" id="2763052"/>
    <lineage>
        <taxon>Bacteria</taxon>
        <taxon>Bacillati</taxon>
        <taxon>Bacillota</taxon>
        <taxon>Clostridia</taxon>
        <taxon>Eubacteriales</taxon>
        <taxon>Oscillospiraceae</taxon>
        <taxon>Lawsonibacter</taxon>
    </lineage>
</organism>
<reference evidence="7" key="1">
    <citation type="submission" date="2020-08" db="EMBL/GenBank/DDBJ databases">
        <title>Genome public.</title>
        <authorList>
            <person name="Liu C."/>
            <person name="Sun Q."/>
        </authorList>
    </citation>
    <scope>NUCLEOTIDE SEQUENCE</scope>
    <source>
        <strain evidence="7">NSJ-52</strain>
    </source>
</reference>
<keyword evidence="5" id="KW-0598">Phosphotransferase system</keyword>
<comment type="caution">
    <text evidence="7">The sequence shown here is derived from an EMBL/GenBank/DDBJ whole genome shotgun (WGS) entry which is preliminary data.</text>
</comment>
<evidence type="ECO:0000259" key="6">
    <source>
        <dbReference type="PROSITE" id="PS51350"/>
    </source>
</evidence>